<feature type="region of interest" description="C4" evidence="1">
    <location>
        <begin position="383"/>
        <end position="413"/>
    </location>
</feature>
<evidence type="ECO:0000313" key="4">
    <source>
        <dbReference type="Proteomes" id="UP000683360"/>
    </source>
</evidence>
<keyword evidence="4" id="KW-1185">Reference proteome</keyword>
<dbReference type="GO" id="GO:0008270">
    <property type="term" value="F:zinc ion binding"/>
    <property type="evidence" value="ECO:0007669"/>
    <property type="project" value="UniProtKB-UniRule"/>
</dbReference>
<keyword evidence="3" id="KW-0378">Hydrolase</keyword>
<dbReference type="PROSITE" id="PS51997">
    <property type="entry name" value="UPF1_CH_RICH"/>
    <property type="match status" value="1"/>
</dbReference>
<dbReference type="GO" id="GO:0003724">
    <property type="term" value="F:RNA helicase activity"/>
    <property type="evidence" value="ECO:0007669"/>
    <property type="project" value="InterPro"/>
</dbReference>
<proteinExistence type="predicted"/>
<gene>
    <name evidence="3" type="ORF">MEDL_9657</name>
</gene>
<dbReference type="AlphaFoldDB" id="A0A8S3QJ42"/>
<evidence type="ECO:0000256" key="1">
    <source>
        <dbReference type="PROSITE-ProRule" id="PRU01341"/>
    </source>
</evidence>
<dbReference type="GO" id="GO:0016787">
    <property type="term" value="F:hydrolase activity"/>
    <property type="evidence" value="ECO:0007669"/>
    <property type="project" value="UniProtKB-KW"/>
</dbReference>
<dbReference type="GO" id="GO:0031012">
    <property type="term" value="C:extracellular matrix"/>
    <property type="evidence" value="ECO:0007669"/>
    <property type="project" value="TreeGrafter"/>
</dbReference>
<organism evidence="3 4">
    <name type="scientific">Mytilus edulis</name>
    <name type="common">Blue mussel</name>
    <dbReference type="NCBI Taxonomy" id="6550"/>
    <lineage>
        <taxon>Eukaryota</taxon>
        <taxon>Metazoa</taxon>
        <taxon>Spiralia</taxon>
        <taxon>Lophotrochozoa</taxon>
        <taxon>Mollusca</taxon>
        <taxon>Bivalvia</taxon>
        <taxon>Autobranchia</taxon>
        <taxon>Pteriomorphia</taxon>
        <taxon>Mytilida</taxon>
        <taxon>Mytiloidea</taxon>
        <taxon>Mytilidae</taxon>
        <taxon>Mytilinae</taxon>
        <taxon>Mytilus</taxon>
    </lineage>
</organism>
<dbReference type="OrthoDB" id="6143588at2759"/>
<comment type="caution">
    <text evidence="3">The sequence shown here is derived from an EMBL/GenBank/DDBJ whole genome shotgun (WGS) entry which is preliminary data.</text>
</comment>
<evidence type="ECO:0000313" key="3">
    <source>
        <dbReference type="EMBL" id="CAG2194688.1"/>
    </source>
</evidence>
<keyword evidence="1" id="KW-0862">Zinc</keyword>
<keyword evidence="1" id="KW-0863">Zinc-finger</keyword>
<dbReference type="EC" id="3.6.4.-" evidence="3"/>
<accession>A0A8S3QJ42</accession>
<dbReference type="PANTHER" id="PTHR33395">
    <property type="entry name" value="TRANSCRIPTASE, PUTATIVE-RELATED-RELATED"/>
    <property type="match status" value="1"/>
</dbReference>
<dbReference type="GO" id="GO:0003723">
    <property type="term" value="F:RNA binding"/>
    <property type="evidence" value="ECO:0007669"/>
    <property type="project" value="InterPro"/>
</dbReference>
<dbReference type="Gene3D" id="2.40.30.230">
    <property type="match status" value="1"/>
</dbReference>
<dbReference type="GO" id="GO:0005737">
    <property type="term" value="C:cytoplasm"/>
    <property type="evidence" value="ECO:0007669"/>
    <property type="project" value="InterPro"/>
</dbReference>
<feature type="domain" description="Upf1" evidence="2">
    <location>
        <begin position="312"/>
        <end position="472"/>
    </location>
</feature>
<sequence length="636" mass="73535">MISWHCIICDKPNYSTVLFDLHSIDSPNPFASLYIGDINHSNPPSSPDYQNQNIKPLHASTPIRWDWNNRSLKPNTTYPHLHYFFGNSLDDTCLTQIVDVPTRKDNILDLIITNLPNQVQRVEVIPGLSDHDIVFAEFAIASSKLKQKPRIIPLYKKANWSTIKQEINTLYKHLCENQQHLCVNEMWNCFKTTITKAVKDHIPHKTAKTKDGHPWVTIETKRLIRKRDRLYKKSKKSGNASLAKKYKEVKHQVQKSIRKSYWEYIESIILPPQDETNFGTMKKFWTYIKHKKTDYSGITEIKQDGKLLTDPLQKAGALNAQFQSVFTPASNISHTEFVKQCNMPQNTSFPPISKLIIKTEVRAKAKEVTLHKDGPLGETILECYNCGCRNVFLLGFIPAKADSVVVLLCRQPCATLSNLKDMNWDPNQWQPLIQDRQFLSWLVKVPSDQEQMRSRQITAQQINKLEELWEDNPDATLEDLEKPGVDEEPQQVLLRYDDAYQYQNIFGPLVKLEADYDKKLKESSTQDNIVVRWDVGLNKKRIAFFHLPKANDVKSRDLRFRRNAIALEHYLNDYARAVKSEVILDAKTNDEGIEKNCSKVLGKLCIPNEANPKRLITQQSRCSRQLRCYQTKSTNE</sequence>
<dbReference type="GO" id="GO:0007508">
    <property type="term" value="P:larval heart development"/>
    <property type="evidence" value="ECO:0007669"/>
    <property type="project" value="TreeGrafter"/>
</dbReference>
<reference evidence="3" key="1">
    <citation type="submission" date="2021-03" db="EMBL/GenBank/DDBJ databases">
        <authorList>
            <person name="Bekaert M."/>
        </authorList>
    </citation>
    <scope>NUCLEOTIDE SEQUENCE</scope>
</reference>
<dbReference type="InterPro" id="IPR018999">
    <property type="entry name" value="UPF1_CH/ZBD"/>
</dbReference>
<dbReference type="GO" id="GO:0061343">
    <property type="term" value="P:cell adhesion involved in heart morphogenesis"/>
    <property type="evidence" value="ECO:0007669"/>
    <property type="project" value="TreeGrafter"/>
</dbReference>
<dbReference type="EMBL" id="CAJPWZ010000488">
    <property type="protein sequence ID" value="CAG2194688.1"/>
    <property type="molecule type" value="Genomic_DNA"/>
</dbReference>
<dbReference type="Proteomes" id="UP000683360">
    <property type="component" value="Unassembled WGS sequence"/>
</dbReference>
<dbReference type="PANTHER" id="PTHR33395:SF22">
    <property type="entry name" value="REVERSE TRANSCRIPTASE DOMAIN-CONTAINING PROTEIN"/>
    <property type="match status" value="1"/>
</dbReference>
<dbReference type="Pfam" id="PF09416">
    <property type="entry name" value="UPF1_Zn_bind"/>
    <property type="match status" value="1"/>
</dbReference>
<protein>
    <submittedName>
        <fullName evidence="3">UPF1</fullName>
        <ecNumber evidence="3">3.6.4.-</ecNumber>
    </submittedName>
</protein>
<comment type="caution">
    <text evidence="1">Lacks conserved residue(s) required for the propagation of feature annotation.</text>
</comment>
<dbReference type="GO" id="GO:0005524">
    <property type="term" value="F:ATP binding"/>
    <property type="evidence" value="ECO:0007669"/>
    <property type="project" value="InterPro"/>
</dbReference>
<name>A0A8S3QJ42_MYTED</name>
<dbReference type="CDD" id="cd21400">
    <property type="entry name" value="ZBD_UPF1-like"/>
    <property type="match status" value="1"/>
</dbReference>
<evidence type="ECO:0000259" key="2">
    <source>
        <dbReference type="PROSITE" id="PS51997"/>
    </source>
</evidence>
<dbReference type="GO" id="GO:0000184">
    <property type="term" value="P:nuclear-transcribed mRNA catabolic process, nonsense-mediated decay"/>
    <property type="evidence" value="ECO:0007669"/>
    <property type="project" value="InterPro"/>
</dbReference>
<keyword evidence="1" id="KW-0479">Metal-binding</keyword>